<evidence type="ECO:0000313" key="11">
    <source>
        <dbReference type="EMBL" id="SDQ29059.1"/>
    </source>
</evidence>
<evidence type="ECO:0000256" key="10">
    <source>
        <dbReference type="ARBA" id="ARBA00032441"/>
    </source>
</evidence>
<comment type="similarity">
    <text evidence="2">Belongs to the TsaE family.</text>
</comment>
<dbReference type="Pfam" id="PF02367">
    <property type="entry name" value="TsaE"/>
    <property type="match status" value="1"/>
</dbReference>
<reference evidence="11 12" key="1">
    <citation type="submission" date="2016-10" db="EMBL/GenBank/DDBJ databases">
        <authorList>
            <person name="Varghese N."/>
            <person name="Submissions S."/>
        </authorList>
    </citation>
    <scope>NUCLEOTIDE SEQUENCE [LARGE SCALE GENOMIC DNA]</scope>
    <source>
        <strain evidence="11 12">Nl1</strain>
    </source>
</reference>
<keyword evidence="7" id="KW-0547">Nucleotide-binding</keyword>
<evidence type="ECO:0000256" key="2">
    <source>
        <dbReference type="ARBA" id="ARBA00007599"/>
    </source>
</evidence>
<protein>
    <recommendedName>
        <fullName evidence="3">tRNA threonylcarbamoyladenosine biosynthesis protein TsaE</fullName>
    </recommendedName>
    <alternativeName>
        <fullName evidence="10">t(6)A37 threonylcarbamoyladenosine biosynthesis protein TsaE</fullName>
    </alternativeName>
</protein>
<dbReference type="InterPro" id="IPR003442">
    <property type="entry name" value="T6A_TsaE"/>
</dbReference>
<name>A0ABY0T5Y6_9PROT</name>
<dbReference type="PANTHER" id="PTHR33540">
    <property type="entry name" value="TRNA THREONYLCARBAMOYLADENOSINE BIOSYNTHESIS PROTEIN TSAE"/>
    <property type="match status" value="1"/>
</dbReference>
<sequence>MHSSHHTNSSALHHFTLSLDGEIATLALGAEIATILHPGFVVFLSGNLGAGKTTLARGILRGLDYQGKVKSPTYNLVELYKISRLYFYHFDFYRFNDPIEWEEAGFREYFNAESICLVEWPEKAGGLLPPADLQFFIHITGTDHRRVEIRAHTETGRRCLKQWQTLRNPGQ</sequence>
<dbReference type="NCBIfam" id="TIGR00150">
    <property type="entry name" value="T6A_YjeE"/>
    <property type="match status" value="1"/>
</dbReference>
<evidence type="ECO:0000256" key="6">
    <source>
        <dbReference type="ARBA" id="ARBA00022723"/>
    </source>
</evidence>
<organism evidence="11 12">
    <name type="scientific">Nitrosospira multiformis</name>
    <dbReference type="NCBI Taxonomy" id="1231"/>
    <lineage>
        <taxon>Bacteria</taxon>
        <taxon>Pseudomonadati</taxon>
        <taxon>Pseudomonadota</taxon>
        <taxon>Betaproteobacteria</taxon>
        <taxon>Nitrosomonadales</taxon>
        <taxon>Nitrosomonadaceae</taxon>
        <taxon>Nitrosospira</taxon>
    </lineage>
</organism>
<keyword evidence="8" id="KW-0067">ATP-binding</keyword>
<evidence type="ECO:0000256" key="3">
    <source>
        <dbReference type="ARBA" id="ARBA00019010"/>
    </source>
</evidence>
<keyword evidence="5" id="KW-0819">tRNA processing</keyword>
<evidence type="ECO:0000256" key="8">
    <source>
        <dbReference type="ARBA" id="ARBA00022840"/>
    </source>
</evidence>
<evidence type="ECO:0000256" key="1">
    <source>
        <dbReference type="ARBA" id="ARBA00004496"/>
    </source>
</evidence>
<evidence type="ECO:0000256" key="5">
    <source>
        <dbReference type="ARBA" id="ARBA00022694"/>
    </source>
</evidence>
<proteinExistence type="inferred from homology"/>
<dbReference type="InterPro" id="IPR027417">
    <property type="entry name" value="P-loop_NTPase"/>
</dbReference>
<keyword evidence="12" id="KW-1185">Reference proteome</keyword>
<keyword evidence="6" id="KW-0479">Metal-binding</keyword>
<keyword evidence="9" id="KW-0460">Magnesium</keyword>
<gene>
    <name evidence="11" type="ORF">SAMN05216402_0218</name>
</gene>
<evidence type="ECO:0000313" key="12">
    <source>
        <dbReference type="Proteomes" id="UP000183471"/>
    </source>
</evidence>
<evidence type="ECO:0000256" key="9">
    <source>
        <dbReference type="ARBA" id="ARBA00022842"/>
    </source>
</evidence>
<keyword evidence="4" id="KW-0963">Cytoplasm</keyword>
<evidence type="ECO:0000256" key="4">
    <source>
        <dbReference type="ARBA" id="ARBA00022490"/>
    </source>
</evidence>
<dbReference type="EMBL" id="FNKY01000001">
    <property type="protein sequence ID" value="SDQ29059.1"/>
    <property type="molecule type" value="Genomic_DNA"/>
</dbReference>
<dbReference type="SUPFAM" id="SSF52540">
    <property type="entry name" value="P-loop containing nucleoside triphosphate hydrolases"/>
    <property type="match status" value="1"/>
</dbReference>
<accession>A0ABY0T5Y6</accession>
<evidence type="ECO:0000256" key="7">
    <source>
        <dbReference type="ARBA" id="ARBA00022741"/>
    </source>
</evidence>
<comment type="subcellular location">
    <subcellularLocation>
        <location evidence="1">Cytoplasm</location>
    </subcellularLocation>
</comment>
<dbReference type="PANTHER" id="PTHR33540:SF2">
    <property type="entry name" value="TRNA THREONYLCARBAMOYLADENOSINE BIOSYNTHESIS PROTEIN TSAE"/>
    <property type="match status" value="1"/>
</dbReference>
<comment type="caution">
    <text evidence="11">The sequence shown here is derived from an EMBL/GenBank/DDBJ whole genome shotgun (WGS) entry which is preliminary data.</text>
</comment>
<dbReference type="Gene3D" id="3.40.50.300">
    <property type="entry name" value="P-loop containing nucleotide triphosphate hydrolases"/>
    <property type="match status" value="1"/>
</dbReference>
<dbReference type="Proteomes" id="UP000183471">
    <property type="component" value="Unassembled WGS sequence"/>
</dbReference>